<evidence type="ECO:0008006" key="2">
    <source>
        <dbReference type="Google" id="ProtNLM"/>
    </source>
</evidence>
<evidence type="ECO:0000313" key="1">
    <source>
        <dbReference type="EMBL" id="KKM61547.1"/>
    </source>
</evidence>
<feature type="non-terminal residue" evidence="1">
    <location>
        <position position="36"/>
    </location>
</feature>
<proteinExistence type="predicted"/>
<dbReference type="AlphaFoldDB" id="A0A0F9LWV6"/>
<accession>A0A0F9LWV6</accession>
<gene>
    <name evidence="1" type="ORF">LCGC14_1530550</name>
</gene>
<sequence length="36" mass="4120">MKTVGKCPYCKDPIYDFQAKVKVGKEKLHKGCLHIL</sequence>
<comment type="caution">
    <text evidence="1">The sequence shown here is derived from an EMBL/GenBank/DDBJ whole genome shotgun (WGS) entry which is preliminary data.</text>
</comment>
<reference evidence="1" key="1">
    <citation type="journal article" date="2015" name="Nature">
        <title>Complex archaea that bridge the gap between prokaryotes and eukaryotes.</title>
        <authorList>
            <person name="Spang A."/>
            <person name="Saw J.H."/>
            <person name="Jorgensen S.L."/>
            <person name="Zaremba-Niedzwiedzka K."/>
            <person name="Martijn J."/>
            <person name="Lind A.E."/>
            <person name="van Eijk R."/>
            <person name="Schleper C."/>
            <person name="Guy L."/>
            <person name="Ettema T.J."/>
        </authorList>
    </citation>
    <scope>NUCLEOTIDE SEQUENCE</scope>
</reference>
<name>A0A0F9LWV6_9ZZZZ</name>
<organism evidence="1">
    <name type="scientific">marine sediment metagenome</name>
    <dbReference type="NCBI Taxonomy" id="412755"/>
    <lineage>
        <taxon>unclassified sequences</taxon>
        <taxon>metagenomes</taxon>
        <taxon>ecological metagenomes</taxon>
    </lineage>
</organism>
<dbReference type="EMBL" id="LAZR01011462">
    <property type="protein sequence ID" value="KKM61547.1"/>
    <property type="molecule type" value="Genomic_DNA"/>
</dbReference>
<protein>
    <recommendedName>
        <fullName evidence="2">LIM zinc-binding domain-containing protein</fullName>
    </recommendedName>
</protein>